<protein>
    <submittedName>
        <fullName evidence="6">Protein RTA1</fullName>
    </submittedName>
</protein>
<organism evidence="6 7">
    <name type="scientific">Lasiodiplodia theobromae</name>
    <dbReference type="NCBI Taxonomy" id="45133"/>
    <lineage>
        <taxon>Eukaryota</taxon>
        <taxon>Fungi</taxon>
        <taxon>Dikarya</taxon>
        <taxon>Ascomycota</taxon>
        <taxon>Pezizomycotina</taxon>
        <taxon>Dothideomycetes</taxon>
        <taxon>Dothideomycetes incertae sedis</taxon>
        <taxon>Botryosphaeriales</taxon>
        <taxon>Botryosphaeriaceae</taxon>
        <taxon>Lasiodiplodia</taxon>
    </lineage>
</organism>
<proteinExistence type="predicted"/>
<accession>A0A5N5CXZ2</accession>
<reference evidence="6 7" key="1">
    <citation type="journal article" date="2019" name="Sci. Rep.">
        <title>A multi-omics analysis of the grapevine pathogen Lasiodiplodia theobromae reveals that temperature affects the expression of virulence- and pathogenicity-related genes.</title>
        <authorList>
            <person name="Felix C."/>
            <person name="Meneses R."/>
            <person name="Goncalves M.F.M."/>
            <person name="Tilleman L."/>
            <person name="Duarte A.S."/>
            <person name="Jorrin-Novo J.V."/>
            <person name="Van de Peer Y."/>
            <person name="Deforce D."/>
            <person name="Van Nieuwerburgh F."/>
            <person name="Esteves A.C."/>
            <person name="Alves A."/>
        </authorList>
    </citation>
    <scope>NUCLEOTIDE SEQUENCE [LARGE SCALE GENOMIC DNA]</scope>
    <source>
        <strain evidence="6 7">LA-SOL3</strain>
    </source>
</reference>
<keyword evidence="7" id="KW-1185">Reference proteome</keyword>
<dbReference type="InterPro" id="IPR007568">
    <property type="entry name" value="RTA1"/>
</dbReference>
<evidence type="ECO:0000256" key="3">
    <source>
        <dbReference type="ARBA" id="ARBA00022989"/>
    </source>
</evidence>
<dbReference type="OrthoDB" id="3358017at2759"/>
<dbReference type="EMBL" id="VCHE01000146">
    <property type="protein sequence ID" value="KAB2570221.1"/>
    <property type="molecule type" value="Genomic_DNA"/>
</dbReference>
<dbReference type="Proteomes" id="UP000325902">
    <property type="component" value="Unassembled WGS sequence"/>
</dbReference>
<gene>
    <name evidence="6" type="primary">RTA1_6</name>
    <name evidence="6" type="ORF">DBV05_g11101</name>
</gene>
<evidence type="ECO:0000313" key="7">
    <source>
        <dbReference type="Proteomes" id="UP000325902"/>
    </source>
</evidence>
<evidence type="ECO:0000313" key="6">
    <source>
        <dbReference type="EMBL" id="KAB2570221.1"/>
    </source>
</evidence>
<comment type="subcellular location">
    <subcellularLocation>
        <location evidence="1">Membrane</location>
        <topology evidence="1">Multi-pass membrane protein</topology>
    </subcellularLocation>
</comment>
<dbReference type="Pfam" id="PF04479">
    <property type="entry name" value="RTA1"/>
    <property type="match status" value="1"/>
</dbReference>
<feature type="transmembrane region" description="Helical" evidence="5">
    <location>
        <begin position="85"/>
        <end position="110"/>
    </location>
</feature>
<dbReference type="GO" id="GO:0016020">
    <property type="term" value="C:membrane"/>
    <property type="evidence" value="ECO:0007669"/>
    <property type="project" value="UniProtKB-SubCell"/>
</dbReference>
<keyword evidence="3 5" id="KW-1133">Transmembrane helix</keyword>
<comment type="caution">
    <text evidence="6">The sequence shown here is derived from an EMBL/GenBank/DDBJ whole genome shotgun (WGS) entry which is preliminary data.</text>
</comment>
<keyword evidence="2 5" id="KW-0812">Transmembrane</keyword>
<feature type="transmembrane region" description="Helical" evidence="5">
    <location>
        <begin position="243"/>
        <end position="261"/>
    </location>
</feature>
<evidence type="ECO:0000256" key="2">
    <source>
        <dbReference type="ARBA" id="ARBA00022692"/>
    </source>
</evidence>
<feature type="transmembrane region" description="Helical" evidence="5">
    <location>
        <begin position="53"/>
        <end position="73"/>
    </location>
</feature>
<feature type="transmembrane region" description="Helical" evidence="5">
    <location>
        <begin position="19"/>
        <end position="41"/>
    </location>
</feature>
<feature type="transmembrane region" description="Helical" evidence="5">
    <location>
        <begin position="130"/>
        <end position="151"/>
    </location>
</feature>
<keyword evidence="4 5" id="KW-0472">Membrane</keyword>
<evidence type="ECO:0000256" key="5">
    <source>
        <dbReference type="SAM" id="Phobius"/>
    </source>
</evidence>
<evidence type="ECO:0000256" key="1">
    <source>
        <dbReference type="ARBA" id="ARBA00004141"/>
    </source>
</evidence>
<feature type="transmembrane region" description="Helical" evidence="5">
    <location>
        <begin position="163"/>
        <end position="184"/>
    </location>
</feature>
<dbReference type="AlphaFoldDB" id="A0A5N5CXZ2"/>
<dbReference type="PANTHER" id="PTHR31465">
    <property type="entry name" value="PROTEIN RTA1-RELATED"/>
    <property type="match status" value="1"/>
</dbReference>
<sequence length="286" mass="32228">MGTCPNGRDSDYKNADFAFYRYVPSMAAAVIFCLLFILTSLLHTVQMFKTRTWYLTAFVIGGFFEVVGYAGRAMSAKQDAGCWTLMPYIIQSIFLLVAPALFAASIYMILGRIILLTDGEQHSIIRRTRLTKLFVGGDVLSFFMQGGGGGLMAKGNTLGEKLIIGGLFVQLFFFTFFVFVAGIFHRRMAMVPTAKACVPEVRWQRYLCTLYVVSLLILVRSVFRVVEYLQGSDGFLLRTETYLYIFDALLMFLVMVWMNWFHPGEIGVLLRGGRPRSNGFALMKLG</sequence>
<evidence type="ECO:0000256" key="4">
    <source>
        <dbReference type="ARBA" id="ARBA00023136"/>
    </source>
</evidence>
<name>A0A5N5CXZ2_9PEZI</name>
<dbReference type="PANTHER" id="PTHR31465:SF35">
    <property type="entry name" value="RTA1 DOMAIN PROTEIN-RELATED"/>
    <property type="match status" value="1"/>
</dbReference>
<feature type="transmembrane region" description="Helical" evidence="5">
    <location>
        <begin position="205"/>
        <end position="223"/>
    </location>
</feature>